<keyword evidence="3" id="KW-1185">Reference proteome</keyword>
<reference evidence="2 3" key="1">
    <citation type="submission" date="2022-06" db="EMBL/GenBank/DDBJ databases">
        <title>Whole-genome of Asaia lannensis strain LMG 27011T.</title>
        <authorList>
            <person name="Sombolestani A."/>
        </authorList>
    </citation>
    <scope>NUCLEOTIDE SEQUENCE [LARGE SCALE GENOMIC DNA]</scope>
    <source>
        <strain evidence="2 3">NBRC 102526</strain>
    </source>
</reference>
<evidence type="ECO:0000256" key="1">
    <source>
        <dbReference type="SAM" id="MobiDB-lite"/>
    </source>
</evidence>
<feature type="region of interest" description="Disordered" evidence="1">
    <location>
        <begin position="31"/>
        <end position="88"/>
    </location>
</feature>
<proteinExistence type="predicted"/>
<dbReference type="Proteomes" id="UP001523401">
    <property type="component" value="Unassembled WGS sequence"/>
</dbReference>
<protein>
    <submittedName>
        <fullName evidence="2">Uncharacterized protein</fullName>
    </submittedName>
</protein>
<evidence type="ECO:0000313" key="2">
    <source>
        <dbReference type="EMBL" id="MCO6158907.1"/>
    </source>
</evidence>
<evidence type="ECO:0000313" key="3">
    <source>
        <dbReference type="Proteomes" id="UP001523401"/>
    </source>
</evidence>
<dbReference type="RefSeq" id="WP_252848457.1">
    <property type="nucleotide sequence ID" value="NZ_JAMXQU010000001.1"/>
</dbReference>
<feature type="compositionally biased region" description="Polar residues" evidence="1">
    <location>
        <begin position="53"/>
        <end position="62"/>
    </location>
</feature>
<sequence length="88" mass="9766">NFQRTLPNSLILLSLSGSRRGVFRCGERAFTETGGGCQTLPQIPQNPRHIWTTPDSTHPNTHNPNQKSPKKSKNPNQQSQTTGNDTLK</sequence>
<accession>A0ABT1CDG2</accession>
<dbReference type="EMBL" id="JAMXQU010000001">
    <property type="protein sequence ID" value="MCO6158907.1"/>
    <property type="molecule type" value="Genomic_DNA"/>
</dbReference>
<organism evidence="2 3">
    <name type="scientific">Asaia lannensis NBRC 102526</name>
    <dbReference type="NCBI Taxonomy" id="1307926"/>
    <lineage>
        <taxon>Bacteria</taxon>
        <taxon>Pseudomonadati</taxon>
        <taxon>Pseudomonadota</taxon>
        <taxon>Alphaproteobacteria</taxon>
        <taxon>Acetobacterales</taxon>
        <taxon>Acetobacteraceae</taxon>
        <taxon>Asaia</taxon>
    </lineage>
</organism>
<gene>
    <name evidence="2" type="ORF">NF685_02540</name>
</gene>
<name>A0ABT1CDG2_9PROT</name>
<feature type="non-terminal residue" evidence="2">
    <location>
        <position position="1"/>
    </location>
</feature>
<comment type="caution">
    <text evidence="2">The sequence shown here is derived from an EMBL/GenBank/DDBJ whole genome shotgun (WGS) entry which is preliminary data.</text>
</comment>